<dbReference type="SUPFAM" id="SSF56300">
    <property type="entry name" value="Metallo-dependent phosphatases"/>
    <property type="match status" value="1"/>
</dbReference>
<evidence type="ECO:0008006" key="3">
    <source>
        <dbReference type="Google" id="ProtNLM"/>
    </source>
</evidence>
<dbReference type="EMBL" id="RBNJ01007232">
    <property type="protein sequence ID" value="RUS28093.1"/>
    <property type="molecule type" value="Genomic_DNA"/>
</dbReference>
<organism evidence="1 2">
    <name type="scientific">Jimgerdemannia flammicorona</name>
    <dbReference type="NCBI Taxonomy" id="994334"/>
    <lineage>
        <taxon>Eukaryota</taxon>
        <taxon>Fungi</taxon>
        <taxon>Fungi incertae sedis</taxon>
        <taxon>Mucoromycota</taxon>
        <taxon>Mucoromycotina</taxon>
        <taxon>Endogonomycetes</taxon>
        <taxon>Endogonales</taxon>
        <taxon>Endogonaceae</taxon>
        <taxon>Jimgerdemannia</taxon>
    </lineage>
</organism>
<name>A0A433QE83_9FUNG</name>
<accession>A0A433QE83</accession>
<comment type="caution">
    <text evidence="1">The sequence shown here is derived from an EMBL/GenBank/DDBJ whole genome shotgun (WGS) entry which is preliminary data.</text>
</comment>
<reference evidence="1 2" key="1">
    <citation type="journal article" date="2018" name="New Phytol.">
        <title>Phylogenomics of Endogonaceae and evolution of mycorrhizas within Mucoromycota.</title>
        <authorList>
            <person name="Chang Y."/>
            <person name="Desiro A."/>
            <person name="Na H."/>
            <person name="Sandor L."/>
            <person name="Lipzen A."/>
            <person name="Clum A."/>
            <person name="Barry K."/>
            <person name="Grigoriev I.V."/>
            <person name="Martin F.M."/>
            <person name="Stajich J.E."/>
            <person name="Smith M.E."/>
            <person name="Bonito G."/>
            <person name="Spatafora J.W."/>
        </authorList>
    </citation>
    <scope>NUCLEOTIDE SEQUENCE [LARGE SCALE GENOMIC DNA]</scope>
    <source>
        <strain evidence="1 2">AD002</strain>
    </source>
</reference>
<protein>
    <recommendedName>
        <fullName evidence="3">Calcineurin-like phosphoesterase domain-containing protein</fullName>
    </recommendedName>
</protein>
<feature type="non-terminal residue" evidence="1">
    <location>
        <position position="1"/>
    </location>
</feature>
<evidence type="ECO:0000313" key="2">
    <source>
        <dbReference type="Proteomes" id="UP000274822"/>
    </source>
</evidence>
<sequence length="580" mass="65013">IPSDQASPKCQIHIKSFRNPLLFPSPPSFPLLTTHPMRPITAVLFALLAMATTTTGFGTLCQSASRRYPTTHRGGTDPQRVFRGAPRVLPNLHARNETESTEPEWQATPPNLKVAFFGDQGIGDEPRAVLEMIKGWGADGIVHAGDLDYLFMPLLWLKLIDDVLGAEFPYFVAIGNHDLFNWHDRFGYRHIIEDRLFRTEMEDNCHGEYGVNMTIILSGVGTMGTGHSDFIAGALQQTRSIWKVCAWHKLQHKYQPGHKKDEVGYQVYDMCRHYGAIIQTAHEHSFARTHLMSNFEEGTINSTDFTLDLRPGNTFAFVSGLGGKEIRVGNPERAKDPWWAQIATNDHGISYGALLCTFHVDGNPNHAMCEFRDIDGVTWDRFNLTSTPDPQEDKFQAMQDDRPKTEFVEYPITNPRDIFVSSWPLTTTTAKTVNLPVAFSPSVTATTTTILRFRNVRLPANHKLLNAHLQLMGIERPEPHGTEGARSVRITVTRRGTTRQVEWVDRLDEFEPSEVWVSPDLGSLFDDFEAEVETIELEVGGVIEGEAGEGEGAVNVLEAFAWGEEGCLAPTLTWQSIVRE</sequence>
<dbReference type="InterPro" id="IPR029052">
    <property type="entry name" value="Metallo-depent_PP-like"/>
</dbReference>
<gene>
    <name evidence="1" type="ORF">BC938DRAFT_482340</name>
</gene>
<keyword evidence="2" id="KW-1185">Reference proteome</keyword>
<dbReference type="Proteomes" id="UP000274822">
    <property type="component" value="Unassembled WGS sequence"/>
</dbReference>
<dbReference type="Gene3D" id="3.60.21.10">
    <property type="match status" value="1"/>
</dbReference>
<proteinExistence type="predicted"/>
<evidence type="ECO:0000313" key="1">
    <source>
        <dbReference type="EMBL" id="RUS28093.1"/>
    </source>
</evidence>
<dbReference type="AlphaFoldDB" id="A0A433QE83"/>